<feature type="transmembrane region" description="Helical" evidence="1">
    <location>
        <begin position="7"/>
        <end position="26"/>
    </location>
</feature>
<protein>
    <submittedName>
        <fullName evidence="2">Uncharacterized protein</fullName>
    </submittedName>
</protein>
<keyword evidence="1" id="KW-1133">Transmembrane helix</keyword>
<sequence length="210" mass="23328">MGIVVRSALWGAATGTLLMGALITFIDMTVPSDEPPSSAFITILAIMVVSFMIGTIPGAVVGTGVGFIRRSVQQPRQPRQMPRPMHPPVPQQPYDMWSDLVERCAASTRRVAAAVQTVPKSAAKDWLQRISEQLTKELDDVRGIAQLGRALGAVDRQHPIYQRLLRASHDFHQFENEVGRVALQMFDHPELDEARTHLEMLEKQLPQLST</sequence>
<evidence type="ECO:0000313" key="2">
    <source>
        <dbReference type="EMBL" id="MDX8144649.1"/>
    </source>
</evidence>
<reference evidence="2 3" key="1">
    <citation type="submission" date="2023-11" db="EMBL/GenBank/DDBJ databases">
        <title>Lentzea sokolovensis, sp. nov., Lentzea kristufkii, sp. nov., and Lentzea miocenensis, sp. nov., rare actinobacteria from Sokolov Coal Basin, Miocene lacustrine sediment, Czech Republic.</title>
        <authorList>
            <person name="Lara A."/>
            <person name="Kotroba L."/>
            <person name="Nouioui I."/>
            <person name="Neumann-Schaal M."/>
            <person name="Mast Y."/>
            <person name="Chronakova A."/>
        </authorList>
    </citation>
    <scope>NUCLEOTIDE SEQUENCE [LARGE SCALE GENOMIC DNA]</scope>
    <source>
        <strain evidence="2 3">BCCO 10_0061</strain>
    </source>
</reference>
<proteinExistence type="predicted"/>
<dbReference type="RefSeq" id="WP_319976824.1">
    <property type="nucleotide sequence ID" value="NZ_JAXAVU010000009.1"/>
</dbReference>
<keyword evidence="1" id="KW-0472">Membrane</keyword>
<feature type="transmembrane region" description="Helical" evidence="1">
    <location>
        <begin position="38"/>
        <end position="68"/>
    </location>
</feature>
<organism evidence="2 3">
    <name type="scientific">Lentzea sokolovensis</name>
    <dbReference type="NCBI Taxonomy" id="3095429"/>
    <lineage>
        <taxon>Bacteria</taxon>
        <taxon>Bacillati</taxon>
        <taxon>Actinomycetota</taxon>
        <taxon>Actinomycetes</taxon>
        <taxon>Pseudonocardiales</taxon>
        <taxon>Pseudonocardiaceae</taxon>
        <taxon>Lentzea</taxon>
    </lineage>
</organism>
<keyword evidence="3" id="KW-1185">Reference proteome</keyword>
<evidence type="ECO:0000313" key="3">
    <source>
        <dbReference type="Proteomes" id="UP001285352"/>
    </source>
</evidence>
<dbReference type="EMBL" id="JAXAVU010000009">
    <property type="protein sequence ID" value="MDX8144649.1"/>
    <property type="molecule type" value="Genomic_DNA"/>
</dbReference>
<reference evidence="2 3" key="2">
    <citation type="submission" date="2023-11" db="EMBL/GenBank/DDBJ databases">
        <authorList>
            <person name="Lara A.C."/>
            <person name="Chronakova A."/>
        </authorList>
    </citation>
    <scope>NUCLEOTIDE SEQUENCE [LARGE SCALE GENOMIC DNA]</scope>
    <source>
        <strain evidence="2 3">BCCO 10_0061</strain>
    </source>
</reference>
<comment type="caution">
    <text evidence="2">The sequence shown here is derived from an EMBL/GenBank/DDBJ whole genome shotgun (WGS) entry which is preliminary data.</text>
</comment>
<dbReference type="Proteomes" id="UP001285352">
    <property type="component" value="Unassembled WGS sequence"/>
</dbReference>
<accession>A0ABU4V079</accession>
<name>A0ABU4V079_9PSEU</name>
<keyword evidence="1" id="KW-0812">Transmembrane</keyword>
<evidence type="ECO:0000256" key="1">
    <source>
        <dbReference type="SAM" id="Phobius"/>
    </source>
</evidence>
<gene>
    <name evidence="2" type="ORF">SK854_21210</name>
</gene>